<dbReference type="InterPro" id="IPR050250">
    <property type="entry name" value="Macrolide_Exporter_MacB"/>
</dbReference>
<dbReference type="InterPro" id="IPR025857">
    <property type="entry name" value="MacB_PCD"/>
</dbReference>
<dbReference type="GO" id="GO:0005886">
    <property type="term" value="C:plasma membrane"/>
    <property type="evidence" value="ECO:0007669"/>
    <property type="project" value="UniProtKB-SubCell"/>
</dbReference>
<dbReference type="RefSeq" id="WP_211040948.1">
    <property type="nucleotide sequence ID" value="NZ_JAELVF020000001.1"/>
</dbReference>
<protein>
    <submittedName>
        <fullName evidence="11">FtsX-like permease family protein</fullName>
    </submittedName>
</protein>
<feature type="domain" description="ABC3 transporter permease C-terminal" evidence="9">
    <location>
        <begin position="290"/>
        <end position="410"/>
    </location>
</feature>
<evidence type="ECO:0000256" key="5">
    <source>
        <dbReference type="ARBA" id="ARBA00023136"/>
    </source>
</evidence>
<feature type="transmembrane region" description="Helical" evidence="8">
    <location>
        <begin position="288"/>
        <end position="312"/>
    </location>
</feature>
<dbReference type="PANTHER" id="PTHR30572:SF4">
    <property type="entry name" value="ABC TRANSPORTER PERMEASE YTRF"/>
    <property type="match status" value="1"/>
</dbReference>
<proteinExistence type="inferred from homology"/>
<keyword evidence="4 8" id="KW-1133">Transmembrane helix</keyword>
<feature type="region of interest" description="Disordered" evidence="7">
    <location>
        <begin position="134"/>
        <end position="174"/>
    </location>
</feature>
<feature type="transmembrane region" description="Helical" evidence="8">
    <location>
        <begin position="785"/>
        <end position="806"/>
    </location>
</feature>
<feature type="domain" description="ABC3 transporter permease C-terminal" evidence="9">
    <location>
        <begin position="739"/>
        <end position="855"/>
    </location>
</feature>
<feature type="domain" description="MacB-like periplasmic core" evidence="10">
    <location>
        <begin position="18"/>
        <end position="254"/>
    </location>
</feature>
<feature type="transmembrane region" description="Helical" evidence="8">
    <location>
        <begin position="377"/>
        <end position="401"/>
    </location>
</feature>
<evidence type="ECO:0000256" key="4">
    <source>
        <dbReference type="ARBA" id="ARBA00022989"/>
    </source>
</evidence>
<feature type="transmembrane region" description="Helical" evidence="8">
    <location>
        <begin position="460"/>
        <end position="480"/>
    </location>
</feature>
<organism evidence="11 12">
    <name type="scientific">Streptomyces tardus</name>
    <dbReference type="NCBI Taxonomy" id="2780544"/>
    <lineage>
        <taxon>Bacteria</taxon>
        <taxon>Bacillati</taxon>
        <taxon>Actinomycetota</taxon>
        <taxon>Actinomycetes</taxon>
        <taxon>Kitasatosporales</taxon>
        <taxon>Streptomycetaceae</taxon>
        <taxon>Streptomyces</taxon>
    </lineage>
</organism>
<dbReference type="Pfam" id="PF12704">
    <property type="entry name" value="MacB_PCD"/>
    <property type="match status" value="2"/>
</dbReference>
<evidence type="ECO:0000256" key="2">
    <source>
        <dbReference type="ARBA" id="ARBA00022475"/>
    </source>
</evidence>
<evidence type="ECO:0000313" key="12">
    <source>
        <dbReference type="Proteomes" id="UP000694501"/>
    </source>
</evidence>
<keyword evidence="5 8" id="KW-0472">Membrane</keyword>
<dbReference type="Pfam" id="PF02687">
    <property type="entry name" value="FtsX"/>
    <property type="match status" value="2"/>
</dbReference>
<comment type="caution">
    <text evidence="11">The sequence shown here is derived from an EMBL/GenBank/DDBJ whole genome shotgun (WGS) entry which is preliminary data.</text>
</comment>
<comment type="similarity">
    <text evidence="6">Belongs to the ABC-4 integral membrane protein family.</text>
</comment>
<feature type="transmembrane region" description="Helical" evidence="8">
    <location>
        <begin position="335"/>
        <end position="357"/>
    </location>
</feature>
<name>A0A949JG67_9ACTN</name>
<feature type="transmembrane region" description="Helical" evidence="8">
    <location>
        <begin position="735"/>
        <end position="760"/>
    </location>
</feature>
<keyword evidence="3 8" id="KW-0812">Transmembrane</keyword>
<reference evidence="11" key="1">
    <citation type="submission" date="2021-06" db="EMBL/GenBank/DDBJ databases">
        <title>Sequencing of actinobacteria type strains.</title>
        <authorList>
            <person name="Nguyen G.-S."/>
            <person name="Wentzel A."/>
        </authorList>
    </citation>
    <scope>NUCLEOTIDE SEQUENCE</scope>
    <source>
        <strain evidence="11">P38-E01</strain>
    </source>
</reference>
<dbReference type="PANTHER" id="PTHR30572">
    <property type="entry name" value="MEMBRANE COMPONENT OF TRANSPORTER-RELATED"/>
    <property type="match status" value="1"/>
</dbReference>
<sequence>MLRTALRNLLAHKARLSMTALAVLLGVAFVAGTLVFGDSVTQAFRNASTKNLDGVAVSVQAEYVSTDGYAFADSGEPAETELTTELADRVRKLDGVSAVHPVVNGNATLAAKDGSPYNAQYSWQNLAVNWVPNSESRTGGSDSGKASQDSRYPLAEGRGPAAENEIALDSSTADGAGYEVGDTVRFATDGPTLTKKLVGIVKTDDPRVTAGGTLALFDTATAQKLFLHEGQFHELTVSSTPGTDNEALTAAVAEALPADSATATSGARLADEQAKQIADSTKALTQTLLVFAGIALFVGIFLIANTFTMLIAQRSREIALMRAVGASRRQVVRSVLVEAGLLGLVASAVGFALGIGIAAALRPLLNSSGAGLPSGPLVISGATVAWSLVVGVVVTVLAAWLPSRRASQIAPIEALNSVDLAPPVRAMRLRNILGGVVTGLGVLIMLYLSTLKRVEESELMVAMAGSALTLTGMIMLAPLLSRPLVNLMGRLTTRFFGIGGKLAQENALRNPRRTAATAAALMIGLTLITGLSVAGHSTEIAVKEEAVKGMTADYKVTMERGMDPALGDRIAGVDGVEHAAPMASASIEASGRFAMMTGADPEKLGEVLDLEFSSGSLADVGPGRIAVSESFAEEAGLAEGDTVTTVVGTGEHTAKLTVVGVYGDTRLVSNAIATMDDVLPHTYDGTLDSVLVKGDGGALEADLREALGNSPLLKVRSPEQLTKDEAGSIGAMLNMVYGLLAMSLIIAVLGVVNTLAMSVFERTREIGLLRAIGLDRKGVRQMVRLESVVISLFGAVLGIGTGIFLAWCGGGMTESSLATYETVLPWVRLGLFLLAALATGVLAALWPARRASRLNTLQSLAAD</sequence>
<dbReference type="AlphaFoldDB" id="A0A949JG67"/>
<keyword evidence="2" id="KW-1003">Cell membrane</keyword>
<dbReference type="GO" id="GO:0022857">
    <property type="term" value="F:transmembrane transporter activity"/>
    <property type="evidence" value="ECO:0007669"/>
    <property type="project" value="TreeGrafter"/>
</dbReference>
<feature type="transmembrane region" description="Helical" evidence="8">
    <location>
        <begin position="515"/>
        <end position="534"/>
    </location>
</feature>
<gene>
    <name evidence="11" type="ORF">JGS22_009940</name>
</gene>
<feature type="domain" description="MacB-like periplasmic core" evidence="10">
    <location>
        <begin position="514"/>
        <end position="707"/>
    </location>
</feature>
<evidence type="ECO:0000256" key="6">
    <source>
        <dbReference type="ARBA" id="ARBA00038076"/>
    </source>
</evidence>
<feature type="compositionally biased region" description="Polar residues" evidence="7">
    <location>
        <begin position="134"/>
        <end position="150"/>
    </location>
</feature>
<accession>A0A949JG67</accession>
<evidence type="ECO:0000313" key="11">
    <source>
        <dbReference type="EMBL" id="MBU7597929.1"/>
    </source>
</evidence>
<feature type="transmembrane region" description="Helical" evidence="8">
    <location>
        <begin position="826"/>
        <end position="846"/>
    </location>
</feature>
<dbReference type="EMBL" id="JAELVF020000001">
    <property type="protein sequence ID" value="MBU7597929.1"/>
    <property type="molecule type" value="Genomic_DNA"/>
</dbReference>
<evidence type="ECO:0000259" key="10">
    <source>
        <dbReference type="Pfam" id="PF12704"/>
    </source>
</evidence>
<dbReference type="InterPro" id="IPR003838">
    <property type="entry name" value="ABC3_permease_C"/>
</dbReference>
<evidence type="ECO:0000259" key="9">
    <source>
        <dbReference type="Pfam" id="PF02687"/>
    </source>
</evidence>
<evidence type="ECO:0000256" key="3">
    <source>
        <dbReference type="ARBA" id="ARBA00022692"/>
    </source>
</evidence>
<evidence type="ECO:0000256" key="8">
    <source>
        <dbReference type="SAM" id="Phobius"/>
    </source>
</evidence>
<feature type="transmembrane region" description="Helical" evidence="8">
    <location>
        <begin position="429"/>
        <end position="448"/>
    </location>
</feature>
<evidence type="ECO:0000256" key="1">
    <source>
        <dbReference type="ARBA" id="ARBA00004651"/>
    </source>
</evidence>
<dbReference type="Proteomes" id="UP000694501">
    <property type="component" value="Unassembled WGS sequence"/>
</dbReference>
<comment type="subcellular location">
    <subcellularLocation>
        <location evidence="1">Cell membrane</location>
        <topology evidence="1">Multi-pass membrane protein</topology>
    </subcellularLocation>
</comment>
<keyword evidence="12" id="KW-1185">Reference proteome</keyword>
<evidence type="ECO:0000256" key="7">
    <source>
        <dbReference type="SAM" id="MobiDB-lite"/>
    </source>
</evidence>